<keyword evidence="6" id="KW-1185">Reference proteome</keyword>
<evidence type="ECO:0000313" key="6">
    <source>
        <dbReference type="Proteomes" id="UP001189429"/>
    </source>
</evidence>
<feature type="domain" description="SWIM-type" evidence="4">
    <location>
        <begin position="1"/>
        <end position="27"/>
    </location>
</feature>
<protein>
    <recommendedName>
        <fullName evidence="7">Anaphase-promoting complex subunit 11</fullName>
    </recommendedName>
</protein>
<dbReference type="InterPro" id="IPR007527">
    <property type="entry name" value="Znf_SWIM"/>
</dbReference>
<dbReference type="Pfam" id="PF04434">
    <property type="entry name" value="SWIM"/>
    <property type="match status" value="1"/>
</dbReference>
<dbReference type="PROSITE" id="PS50089">
    <property type="entry name" value="ZF_RING_2"/>
    <property type="match status" value="1"/>
</dbReference>
<dbReference type="InterPro" id="IPR039903">
    <property type="entry name" value="Zswim2"/>
</dbReference>
<dbReference type="Gene3D" id="3.30.40.10">
    <property type="entry name" value="Zinc/RING finger domain, C3HC4 (zinc finger)"/>
    <property type="match status" value="1"/>
</dbReference>
<dbReference type="Pfam" id="PF13639">
    <property type="entry name" value="zf-RING_2"/>
    <property type="match status" value="1"/>
</dbReference>
<dbReference type="PROSITE" id="PS50966">
    <property type="entry name" value="ZF_SWIM"/>
    <property type="match status" value="1"/>
</dbReference>
<feature type="domain" description="RING-type" evidence="3">
    <location>
        <begin position="95"/>
        <end position="151"/>
    </location>
</feature>
<dbReference type="PANTHER" id="PTHR21540">
    <property type="entry name" value="RING FINGER AND SWIM DOMAIN-CONTAINING PROTEIN 2"/>
    <property type="match status" value="1"/>
</dbReference>
<dbReference type="SMART" id="SM00184">
    <property type="entry name" value="RING"/>
    <property type="match status" value="1"/>
</dbReference>
<gene>
    <name evidence="5" type="ORF">PCOR1329_LOCUS63034</name>
</gene>
<evidence type="ECO:0008006" key="7">
    <source>
        <dbReference type="Google" id="ProtNLM"/>
    </source>
</evidence>
<dbReference type="Proteomes" id="UP001189429">
    <property type="component" value="Unassembled WGS sequence"/>
</dbReference>
<sequence length="264" mass="27678">GNSCSCLDFAKGGGVCKHLLFVALRVLKLDRDDHRVWQTSLVPSELAPLLARLDRDPAADASAASVAADASVLRGYLQVCGEGAAVARRPLPADCPICFEEMQAETPAAAAAGAREAQVEFCGTCGHNVHADCRGRWAAASPSGDACPLCRSPWGKAAAVDPAGGPINLAAYSSEHRGVSLAALYPETHRWIRRPWAAQMGSDCPASALRIRALSSSSIPDPPSPTLPAETRRRAAPRGVRAETRKGLRSGGVCPLPVQACRRG</sequence>
<dbReference type="InterPro" id="IPR013083">
    <property type="entry name" value="Znf_RING/FYVE/PHD"/>
</dbReference>
<proteinExistence type="predicted"/>
<evidence type="ECO:0000256" key="1">
    <source>
        <dbReference type="PROSITE-ProRule" id="PRU00175"/>
    </source>
</evidence>
<name>A0ABN9W0X9_9DINO</name>
<evidence type="ECO:0000259" key="3">
    <source>
        <dbReference type="PROSITE" id="PS50089"/>
    </source>
</evidence>
<keyword evidence="1" id="KW-0479">Metal-binding</keyword>
<evidence type="ECO:0000256" key="2">
    <source>
        <dbReference type="SAM" id="MobiDB-lite"/>
    </source>
</evidence>
<dbReference type="PANTHER" id="PTHR21540:SF0">
    <property type="entry name" value="PHD FAMILY PROTEIN"/>
    <property type="match status" value="1"/>
</dbReference>
<feature type="non-terminal residue" evidence="5">
    <location>
        <position position="1"/>
    </location>
</feature>
<keyword evidence="1" id="KW-0863">Zinc-finger</keyword>
<comment type="caution">
    <text evidence="5">The sequence shown here is derived from an EMBL/GenBank/DDBJ whole genome shotgun (WGS) entry which is preliminary data.</text>
</comment>
<organism evidence="5 6">
    <name type="scientific">Prorocentrum cordatum</name>
    <dbReference type="NCBI Taxonomy" id="2364126"/>
    <lineage>
        <taxon>Eukaryota</taxon>
        <taxon>Sar</taxon>
        <taxon>Alveolata</taxon>
        <taxon>Dinophyceae</taxon>
        <taxon>Prorocentrales</taxon>
        <taxon>Prorocentraceae</taxon>
        <taxon>Prorocentrum</taxon>
    </lineage>
</organism>
<dbReference type="SUPFAM" id="SSF57850">
    <property type="entry name" value="RING/U-box"/>
    <property type="match status" value="1"/>
</dbReference>
<evidence type="ECO:0000313" key="5">
    <source>
        <dbReference type="EMBL" id="CAK0879657.1"/>
    </source>
</evidence>
<feature type="region of interest" description="Disordered" evidence="2">
    <location>
        <begin position="215"/>
        <end position="249"/>
    </location>
</feature>
<evidence type="ECO:0000259" key="4">
    <source>
        <dbReference type="PROSITE" id="PS50966"/>
    </source>
</evidence>
<keyword evidence="1" id="KW-0862">Zinc</keyword>
<accession>A0ABN9W0X9</accession>
<dbReference type="EMBL" id="CAUYUJ010017986">
    <property type="protein sequence ID" value="CAK0879657.1"/>
    <property type="molecule type" value="Genomic_DNA"/>
</dbReference>
<reference evidence="5" key="1">
    <citation type="submission" date="2023-10" db="EMBL/GenBank/DDBJ databases">
        <authorList>
            <person name="Chen Y."/>
            <person name="Shah S."/>
            <person name="Dougan E. K."/>
            <person name="Thang M."/>
            <person name="Chan C."/>
        </authorList>
    </citation>
    <scope>NUCLEOTIDE SEQUENCE [LARGE SCALE GENOMIC DNA]</scope>
</reference>
<dbReference type="InterPro" id="IPR001841">
    <property type="entry name" value="Znf_RING"/>
</dbReference>